<dbReference type="InterPro" id="IPR027417">
    <property type="entry name" value="P-loop_NTPase"/>
</dbReference>
<dbReference type="PANTHER" id="PTHR16305:SF28">
    <property type="entry name" value="GUANYLATE CYCLASE DOMAIN-CONTAINING PROTEIN"/>
    <property type="match status" value="1"/>
</dbReference>
<dbReference type="InterPro" id="IPR041664">
    <property type="entry name" value="AAA_16"/>
</dbReference>
<dbReference type="InterPro" id="IPR001054">
    <property type="entry name" value="A/G_cyclase"/>
</dbReference>
<dbReference type="PROSITE" id="PS50125">
    <property type="entry name" value="GUANYLATE_CYCLASE_2"/>
    <property type="match status" value="1"/>
</dbReference>
<dbReference type="SUPFAM" id="SSF55073">
    <property type="entry name" value="Nucleotide cyclase"/>
    <property type="match status" value="1"/>
</dbReference>
<name>I3VIQ3_9BACT</name>
<dbReference type="AlphaFoldDB" id="I3VIQ3"/>
<keyword evidence="2" id="KW-0067">ATP-binding</keyword>
<evidence type="ECO:0000313" key="5">
    <source>
        <dbReference type="EMBL" id="AFK79259.1"/>
    </source>
</evidence>
<organism evidence="5">
    <name type="scientific">uncultured bacterium F41-01</name>
    <dbReference type="NCBI Taxonomy" id="1191437"/>
    <lineage>
        <taxon>Bacteria</taxon>
        <taxon>environmental samples</taxon>
    </lineage>
</organism>
<feature type="region of interest" description="Disordered" evidence="3">
    <location>
        <begin position="52"/>
        <end position="77"/>
    </location>
</feature>
<reference evidence="5" key="1">
    <citation type="submission" date="2012-04" db="EMBL/GenBank/DDBJ databases">
        <title>Characterization of mineral phosphate solubilization trait from soil metagenome.</title>
        <authorList>
            <person name="Chhabra S."/>
            <person name="Brazil D."/>
            <person name="Morrissey J."/>
            <person name="Burke J."/>
            <person name="O'Gara F."/>
            <person name="Dowling D."/>
        </authorList>
    </citation>
    <scope>NUCLEOTIDE SEQUENCE</scope>
</reference>
<dbReference type="CDD" id="cd07302">
    <property type="entry name" value="CHD"/>
    <property type="match status" value="1"/>
</dbReference>
<evidence type="ECO:0000259" key="4">
    <source>
        <dbReference type="PROSITE" id="PS50125"/>
    </source>
</evidence>
<dbReference type="EMBL" id="JQ970528">
    <property type="protein sequence ID" value="AFK79259.1"/>
    <property type="molecule type" value="Genomic_DNA"/>
</dbReference>
<dbReference type="GO" id="GO:0009190">
    <property type="term" value="P:cyclic nucleotide biosynthetic process"/>
    <property type="evidence" value="ECO:0007669"/>
    <property type="project" value="InterPro"/>
</dbReference>
<sequence length="502" mass="55656">MAYRVLKRTFALDDEYVEDLKADLIDAKRLAVDEDGKVMVWTGGTTVVSSQLSVARSSQPPASQTSDSGLRTPDAKPQTLDARLEGERRQLTVMFCDLVDSTVLSTHLDPEELREVVRAYQETCTGVIRRYDGHIAQHLGDGLLVYFGYPAAHEDDAQRAVRAGLEIIASLQTRGLSTLSVHPLQVRIGIHTGLVVIGEIGSSEKREILALGETPNLAARIQGQAAPDEVLISAATYHLVEGLFACEDRGRPELKGISTPLTLYRVVKEGEAQNRFQVVARKGLTPLVGREHEYGLLRERWERVKDGAGQVVLLSGEPGIGKSRLVEALKDTVMHEGAPCLELRCSPYAQNSALYPVIGHVQHMLHFQADETPDNKLEKLQHTLSRSRFPQADTLPLLAALLSLPHPAACPPLSLSPQRQKEKTYEAIVAWLCEEARQQAVTYAWEDLHWADPSTLELLTRFLAQVPTTRLLVVLTFRPEFTPPWGVHSYVSQLTLPRFSLE</sequence>
<dbReference type="PANTHER" id="PTHR16305">
    <property type="entry name" value="TESTICULAR SOLUBLE ADENYLYL CYCLASE"/>
    <property type="match status" value="1"/>
</dbReference>
<feature type="domain" description="Guanylate cyclase" evidence="4">
    <location>
        <begin position="92"/>
        <end position="222"/>
    </location>
</feature>
<dbReference type="InterPro" id="IPR029787">
    <property type="entry name" value="Nucleotide_cyclase"/>
</dbReference>
<protein>
    <submittedName>
        <fullName evidence="5">Adenylate cyclase</fullName>
    </submittedName>
</protein>
<evidence type="ECO:0000256" key="2">
    <source>
        <dbReference type="ARBA" id="ARBA00022840"/>
    </source>
</evidence>
<dbReference type="GO" id="GO:0035556">
    <property type="term" value="P:intracellular signal transduction"/>
    <property type="evidence" value="ECO:0007669"/>
    <property type="project" value="InterPro"/>
</dbReference>
<keyword evidence="1" id="KW-0547">Nucleotide-binding</keyword>
<dbReference type="Gene3D" id="3.40.50.300">
    <property type="entry name" value="P-loop containing nucleotide triphosphate hydrolases"/>
    <property type="match status" value="1"/>
</dbReference>
<dbReference type="GO" id="GO:0005737">
    <property type="term" value="C:cytoplasm"/>
    <property type="evidence" value="ECO:0007669"/>
    <property type="project" value="TreeGrafter"/>
</dbReference>
<feature type="compositionally biased region" description="Polar residues" evidence="3">
    <location>
        <begin position="52"/>
        <end position="69"/>
    </location>
</feature>
<dbReference type="GO" id="GO:0005524">
    <property type="term" value="F:ATP binding"/>
    <property type="evidence" value="ECO:0007669"/>
    <property type="project" value="UniProtKB-KW"/>
</dbReference>
<dbReference type="Pfam" id="PF00211">
    <property type="entry name" value="Guanylate_cyc"/>
    <property type="match status" value="1"/>
</dbReference>
<evidence type="ECO:0000256" key="3">
    <source>
        <dbReference type="SAM" id="MobiDB-lite"/>
    </source>
</evidence>
<accession>I3VIQ3</accession>
<dbReference type="SMART" id="SM00044">
    <property type="entry name" value="CYCc"/>
    <property type="match status" value="1"/>
</dbReference>
<dbReference type="GO" id="GO:0004016">
    <property type="term" value="F:adenylate cyclase activity"/>
    <property type="evidence" value="ECO:0007669"/>
    <property type="project" value="UniProtKB-ARBA"/>
</dbReference>
<dbReference type="Pfam" id="PF13191">
    <property type="entry name" value="AAA_16"/>
    <property type="match status" value="1"/>
</dbReference>
<evidence type="ECO:0000256" key="1">
    <source>
        <dbReference type="ARBA" id="ARBA00022741"/>
    </source>
</evidence>
<dbReference type="Gene3D" id="3.30.70.1230">
    <property type="entry name" value="Nucleotide cyclase"/>
    <property type="match status" value="1"/>
</dbReference>
<dbReference type="SUPFAM" id="SSF52540">
    <property type="entry name" value="P-loop containing nucleoside triphosphate hydrolases"/>
    <property type="match status" value="1"/>
</dbReference>
<proteinExistence type="predicted"/>